<dbReference type="Pfam" id="PF13231">
    <property type="entry name" value="PMT_2"/>
    <property type="match status" value="1"/>
</dbReference>
<evidence type="ECO:0000256" key="3">
    <source>
        <dbReference type="ARBA" id="ARBA00022676"/>
    </source>
</evidence>
<dbReference type="KEGG" id="rpc:RPC_3742"/>
<keyword evidence="2" id="KW-1003">Cell membrane</keyword>
<dbReference type="PANTHER" id="PTHR33908:SF11">
    <property type="entry name" value="MEMBRANE PROTEIN"/>
    <property type="match status" value="1"/>
</dbReference>
<evidence type="ECO:0000313" key="10">
    <source>
        <dbReference type="EMBL" id="ABD89277.1"/>
    </source>
</evidence>
<dbReference type="PANTHER" id="PTHR33908">
    <property type="entry name" value="MANNOSYLTRANSFERASE YKCB-RELATED"/>
    <property type="match status" value="1"/>
</dbReference>
<feature type="domain" description="Glycosyltransferase RgtA/B/C/D-like" evidence="9">
    <location>
        <begin position="58"/>
        <end position="219"/>
    </location>
</feature>
<keyword evidence="7 8" id="KW-0472">Membrane</keyword>
<sequence length="513" mass="56449">MQRLTQPQSEDRGAVRRAVLIVLVLVGLRLVVAAITPLTFDEAYYWTWSKNLAGGYYDHPPMVALMIRLSTLIAGDSEFGVRWLSVLLALPMSWAVYRSGAILFGSARVGATAAILFNTTMMAWLGTIMATPDVPLMLASSLLLWSLAKLLQSGRGVWWLAAGAAVGAALLSKYNALFFGPTLLIWLIVVADLRRWLRSPWPYLGGLVALALFSPTLLWNAQHEWASFLKQFGRVGAADFRPGFLLGMLGGQFLVMTPAVAILGCSGLVAMARGATGLRGAAALLHITIWVVVAYFLVHALHEEVHPDWLCQIYPAMAIAGAVALERMTWRSRWQRVVNFLGRWAVPGSAAMVALIVLQLHTGVLSGYRNEEGVRLVGVGFRVAAHQIEAIRVRLGASCILAADYGTTSWLMFYLPPGSCVAQHFERIRWANAKEPDAALLNGKLLFVGRSSYQHWLHPWLQEAFASVDSVAEVSRMRGATVIETYRIDLLEGAKGDILLRWPPPELIRRRGL</sequence>
<evidence type="ECO:0000256" key="5">
    <source>
        <dbReference type="ARBA" id="ARBA00022692"/>
    </source>
</evidence>
<dbReference type="EMBL" id="CP000301">
    <property type="protein sequence ID" value="ABD89277.1"/>
    <property type="molecule type" value="Genomic_DNA"/>
</dbReference>
<protein>
    <submittedName>
        <fullName evidence="10">Glycosyl transferase, family 39</fullName>
    </submittedName>
</protein>
<evidence type="ECO:0000256" key="4">
    <source>
        <dbReference type="ARBA" id="ARBA00022679"/>
    </source>
</evidence>
<evidence type="ECO:0000256" key="1">
    <source>
        <dbReference type="ARBA" id="ARBA00004651"/>
    </source>
</evidence>
<dbReference type="InterPro" id="IPR038731">
    <property type="entry name" value="RgtA/B/C-like"/>
</dbReference>
<dbReference type="GO" id="GO:0016763">
    <property type="term" value="F:pentosyltransferase activity"/>
    <property type="evidence" value="ECO:0007669"/>
    <property type="project" value="TreeGrafter"/>
</dbReference>
<reference evidence="10" key="1">
    <citation type="submission" date="2006-03" db="EMBL/GenBank/DDBJ databases">
        <title>Complete sequence of Rhodopseudomonas palustris BisB18.</title>
        <authorList>
            <consortium name="US DOE Joint Genome Institute"/>
            <person name="Copeland A."/>
            <person name="Lucas S."/>
            <person name="Lapidus A."/>
            <person name="Barry K."/>
            <person name="Detter J.C."/>
            <person name="Glavina del Rio T."/>
            <person name="Hammon N."/>
            <person name="Israni S."/>
            <person name="Dalin E."/>
            <person name="Tice H."/>
            <person name="Pitluck S."/>
            <person name="Chain P."/>
            <person name="Malfatti S."/>
            <person name="Shin M."/>
            <person name="Vergez L."/>
            <person name="Schmutz J."/>
            <person name="Larimer F."/>
            <person name="Land M."/>
            <person name="Hauser L."/>
            <person name="Pelletier D.A."/>
            <person name="Kyrpides N."/>
            <person name="Anderson I."/>
            <person name="Oda Y."/>
            <person name="Harwood C.S."/>
            <person name="Richardson P."/>
        </authorList>
    </citation>
    <scope>NUCLEOTIDE SEQUENCE [LARGE SCALE GENOMIC DNA]</scope>
    <source>
        <strain evidence="10">BisB18</strain>
    </source>
</reference>
<name>Q210A9_RHOPB</name>
<dbReference type="InterPro" id="IPR050297">
    <property type="entry name" value="LipidA_mod_glycosyltrf_83"/>
</dbReference>
<keyword evidence="5 8" id="KW-0812">Transmembrane</keyword>
<feature type="transmembrane region" description="Helical" evidence="8">
    <location>
        <begin position="109"/>
        <end position="128"/>
    </location>
</feature>
<feature type="transmembrane region" description="Helical" evidence="8">
    <location>
        <begin position="178"/>
        <end position="197"/>
    </location>
</feature>
<feature type="transmembrane region" description="Helical" evidence="8">
    <location>
        <begin position="79"/>
        <end position="97"/>
    </location>
</feature>
<dbReference type="HOGENOM" id="CLU_016165_1_0_5"/>
<evidence type="ECO:0000256" key="8">
    <source>
        <dbReference type="SAM" id="Phobius"/>
    </source>
</evidence>
<organism evidence="10">
    <name type="scientific">Rhodopseudomonas palustris (strain BisB18)</name>
    <dbReference type="NCBI Taxonomy" id="316056"/>
    <lineage>
        <taxon>Bacteria</taxon>
        <taxon>Pseudomonadati</taxon>
        <taxon>Pseudomonadota</taxon>
        <taxon>Alphaproteobacteria</taxon>
        <taxon>Hyphomicrobiales</taxon>
        <taxon>Nitrobacteraceae</taxon>
        <taxon>Rhodopseudomonas</taxon>
    </lineage>
</organism>
<feature type="transmembrane region" description="Helical" evidence="8">
    <location>
        <begin position="307"/>
        <end position="325"/>
    </location>
</feature>
<feature type="transmembrane region" description="Helical" evidence="8">
    <location>
        <begin position="337"/>
        <end position="360"/>
    </location>
</feature>
<feature type="transmembrane region" description="Helical" evidence="8">
    <location>
        <begin position="204"/>
        <end position="222"/>
    </location>
</feature>
<gene>
    <name evidence="10" type="ordered locus">RPC_3742</name>
</gene>
<evidence type="ECO:0000259" key="9">
    <source>
        <dbReference type="Pfam" id="PF13231"/>
    </source>
</evidence>
<evidence type="ECO:0000256" key="7">
    <source>
        <dbReference type="ARBA" id="ARBA00023136"/>
    </source>
</evidence>
<dbReference type="GO" id="GO:0005886">
    <property type="term" value="C:plasma membrane"/>
    <property type="evidence" value="ECO:0007669"/>
    <property type="project" value="UniProtKB-SubCell"/>
</dbReference>
<evidence type="ECO:0000256" key="6">
    <source>
        <dbReference type="ARBA" id="ARBA00022989"/>
    </source>
</evidence>
<evidence type="ECO:0000256" key="2">
    <source>
        <dbReference type="ARBA" id="ARBA00022475"/>
    </source>
</evidence>
<feature type="transmembrane region" description="Helical" evidence="8">
    <location>
        <begin position="20"/>
        <end position="40"/>
    </location>
</feature>
<keyword evidence="4 10" id="KW-0808">Transferase</keyword>
<dbReference type="GO" id="GO:0009103">
    <property type="term" value="P:lipopolysaccharide biosynthetic process"/>
    <property type="evidence" value="ECO:0007669"/>
    <property type="project" value="UniProtKB-ARBA"/>
</dbReference>
<dbReference type="STRING" id="316056.RPC_3742"/>
<accession>Q210A9</accession>
<feature type="transmembrane region" description="Helical" evidence="8">
    <location>
        <begin position="281"/>
        <end position="301"/>
    </location>
</feature>
<dbReference type="eggNOG" id="COG1807">
    <property type="taxonomic scope" value="Bacteria"/>
</dbReference>
<proteinExistence type="predicted"/>
<comment type="subcellular location">
    <subcellularLocation>
        <location evidence="1">Cell membrane</location>
        <topology evidence="1">Multi-pass membrane protein</topology>
    </subcellularLocation>
</comment>
<keyword evidence="3" id="KW-0328">Glycosyltransferase</keyword>
<dbReference type="CAZy" id="GT83">
    <property type="family name" value="Glycosyltransferase Family 83"/>
</dbReference>
<keyword evidence="6 8" id="KW-1133">Transmembrane helix</keyword>
<feature type="transmembrane region" description="Helical" evidence="8">
    <location>
        <begin position="242"/>
        <end position="269"/>
    </location>
</feature>
<dbReference type="AlphaFoldDB" id="Q210A9"/>